<evidence type="ECO:0000313" key="6">
    <source>
        <dbReference type="EMBL" id="CDH43690.1"/>
    </source>
</evidence>
<reference evidence="6 7" key="1">
    <citation type="journal article" date="2014" name="ISME J.">
        <title>Candidatus Competibacter-lineage genomes retrieved from metagenomes reveal functional metabolic diversity.</title>
        <authorList>
            <person name="McIlroy S.J."/>
            <person name="Albertsen M."/>
            <person name="Andresen E.K."/>
            <person name="Saunders A.M."/>
            <person name="Kristiansen R."/>
            <person name="Stokholm-Bjerregaard M."/>
            <person name="Nielsen K.L."/>
            <person name="Nielsen P.H."/>
        </authorList>
    </citation>
    <scope>NUCLEOTIDE SEQUENCE [LARGE SCALE GENOMIC DNA]</scope>
    <source>
        <strain evidence="6 7">Run_B_J11</strain>
    </source>
</reference>
<dbReference type="GO" id="GO:0005524">
    <property type="term" value="F:ATP binding"/>
    <property type="evidence" value="ECO:0007669"/>
    <property type="project" value="UniProtKB-KW"/>
</dbReference>
<accession>A0A7U7G8Y3</accession>
<dbReference type="Pfam" id="PF13638">
    <property type="entry name" value="PIN_4"/>
    <property type="match status" value="1"/>
</dbReference>
<proteinExistence type="inferred from homology"/>
<dbReference type="CDD" id="cd09883">
    <property type="entry name" value="PIN_VapC_PhoHL-ATPase"/>
    <property type="match status" value="1"/>
</dbReference>
<keyword evidence="7" id="KW-1185">Reference proteome</keyword>
<dbReference type="InterPro" id="IPR003714">
    <property type="entry name" value="PhoH"/>
</dbReference>
<dbReference type="InterPro" id="IPR051451">
    <property type="entry name" value="PhoH2-like"/>
</dbReference>
<protein>
    <submittedName>
        <fullName evidence="6">PhoH family protein</fullName>
    </submittedName>
</protein>
<dbReference type="GO" id="GO:0005829">
    <property type="term" value="C:cytosol"/>
    <property type="evidence" value="ECO:0007669"/>
    <property type="project" value="TreeGrafter"/>
</dbReference>
<feature type="domain" description="PIN" evidence="5">
    <location>
        <begin position="35"/>
        <end position="174"/>
    </location>
</feature>
<dbReference type="SUPFAM" id="SSF52540">
    <property type="entry name" value="P-loop containing nucleoside triphosphate hydrolases"/>
    <property type="match status" value="1"/>
</dbReference>
<dbReference type="Pfam" id="PF02562">
    <property type="entry name" value="PhoH"/>
    <property type="match status" value="1"/>
</dbReference>
<dbReference type="PANTHER" id="PTHR30473">
    <property type="entry name" value="PROTEIN PHOH"/>
    <property type="match status" value="1"/>
</dbReference>
<dbReference type="EMBL" id="CBTK010000035">
    <property type="protein sequence ID" value="CDH43690.1"/>
    <property type="molecule type" value="Genomic_DNA"/>
</dbReference>
<evidence type="ECO:0000259" key="5">
    <source>
        <dbReference type="SMART" id="SM00670"/>
    </source>
</evidence>
<keyword evidence="2" id="KW-0547">Nucleotide-binding</keyword>
<organism evidence="6 7">
    <name type="scientific">Candidatus Contendobacter odensis Run_B_J11</name>
    <dbReference type="NCBI Taxonomy" id="1400861"/>
    <lineage>
        <taxon>Bacteria</taxon>
        <taxon>Pseudomonadati</taxon>
        <taxon>Pseudomonadota</taxon>
        <taxon>Gammaproteobacteria</taxon>
        <taxon>Candidatus Competibacteraceae</taxon>
        <taxon>Candidatus Contendibacter</taxon>
    </lineage>
</organism>
<evidence type="ECO:0000256" key="4">
    <source>
        <dbReference type="ARBA" id="ARBA00046345"/>
    </source>
</evidence>
<dbReference type="PANTHER" id="PTHR30473:SF2">
    <property type="entry name" value="PIN DOMAIN-CONTAINING PROTEIN"/>
    <property type="match status" value="1"/>
</dbReference>
<dbReference type="InterPro" id="IPR029060">
    <property type="entry name" value="PIN-like_dom_sf"/>
</dbReference>
<dbReference type="SMART" id="SM00670">
    <property type="entry name" value="PINc"/>
    <property type="match status" value="1"/>
</dbReference>
<keyword evidence="3" id="KW-0067">ATP-binding</keyword>
<dbReference type="AlphaFoldDB" id="A0A7U7G8Y3"/>
<evidence type="ECO:0000256" key="3">
    <source>
        <dbReference type="ARBA" id="ARBA00022840"/>
    </source>
</evidence>
<dbReference type="Gene3D" id="3.40.50.1010">
    <property type="entry name" value="5'-nuclease"/>
    <property type="match status" value="1"/>
</dbReference>
<dbReference type="InterPro" id="IPR002716">
    <property type="entry name" value="PIN_dom"/>
</dbReference>
<name>A0A7U7G8Y3_9GAMM</name>
<evidence type="ECO:0000256" key="1">
    <source>
        <dbReference type="ARBA" id="ARBA00010393"/>
    </source>
</evidence>
<dbReference type="Gene3D" id="3.40.50.300">
    <property type="entry name" value="P-loop containing nucleotide triphosphate hydrolases"/>
    <property type="match status" value="1"/>
</dbReference>
<dbReference type="SUPFAM" id="SSF88723">
    <property type="entry name" value="PIN domain-like"/>
    <property type="match status" value="1"/>
</dbReference>
<dbReference type="Proteomes" id="UP000019184">
    <property type="component" value="Unassembled WGS sequence"/>
</dbReference>
<dbReference type="InterPro" id="IPR027417">
    <property type="entry name" value="P-loop_NTPase"/>
</dbReference>
<gene>
    <name evidence="6" type="ORF">BN874_130015</name>
</gene>
<sequence length="492" mass="54645">MSSVVNVSPLLMTINSAPMPDSIIETASHRQSGRRMFVLDTNVLMHDPTALFRFQEHDIHLPMMVLEELDHAKKGVSEVARNVRQVSRFLDDVIAGASKEAIDRGLSLPGLLDLHGEPVSGRLFFQIRPNRVAPPANLPGNTPDNDILSMVLTLQQDHPRGQITLVSKDINLRIKAAILGIHAEDYYNDQTLDDVNLLYGGTRELAADFWDSHGKALDSWKDSGRTFYRVNGPDLKNWYPNQGLFPVDDNAVFIVRQLRGEEAVIEILKDHSAPNHAVWGITARNREQNFALNLLLDPEIDFVSLLGAAGTGKTLLALAAGLAQTLDAKIYREIIMTRVTVPVGEDIGFLPGTEEEKMTPWMGALMDNLEVLAPREGGEWGRAATADLLSSKIKIRSLNFMRGRTFQSKYLIIDEAQNLTAKQMKTLITRAGPGTKVICLGNIAQIDTPYLSETTSGLTYVVDRFKDWPHGGHVTLRRGERSRLAEFASERL</sequence>
<evidence type="ECO:0000256" key="2">
    <source>
        <dbReference type="ARBA" id="ARBA00022741"/>
    </source>
</evidence>
<dbReference type="FunFam" id="3.40.50.300:FF:000013">
    <property type="entry name" value="PhoH family ATPase"/>
    <property type="match status" value="1"/>
</dbReference>
<evidence type="ECO:0000313" key="7">
    <source>
        <dbReference type="Proteomes" id="UP000019184"/>
    </source>
</evidence>
<comment type="similarity">
    <text evidence="1">Belongs to the PhoH family.</text>
</comment>
<comment type="similarity">
    <text evidence="4">In the N-terminal section; belongs to the PINc/VapC protein family.</text>
</comment>
<comment type="caution">
    <text evidence="6">The sequence shown here is derived from an EMBL/GenBank/DDBJ whole genome shotgun (WGS) entry which is preliminary data.</text>
</comment>